<keyword evidence="7 10" id="KW-0472">Membrane</keyword>
<evidence type="ECO:0000259" key="14">
    <source>
        <dbReference type="Pfam" id="PF07715"/>
    </source>
</evidence>
<accession>A0ABX0HU33</accession>
<dbReference type="SUPFAM" id="SSF56935">
    <property type="entry name" value="Porins"/>
    <property type="match status" value="1"/>
</dbReference>
<gene>
    <name evidence="15" type="ORF">G7087_09160</name>
</gene>
<proteinExistence type="inferred from homology"/>
<evidence type="ECO:0000256" key="2">
    <source>
        <dbReference type="ARBA" id="ARBA00009810"/>
    </source>
</evidence>
<evidence type="ECO:0000256" key="8">
    <source>
        <dbReference type="ARBA" id="ARBA00023170"/>
    </source>
</evidence>
<evidence type="ECO:0000256" key="10">
    <source>
        <dbReference type="PROSITE-ProRule" id="PRU01360"/>
    </source>
</evidence>
<dbReference type="NCBIfam" id="TIGR01783">
    <property type="entry name" value="TonB-siderophor"/>
    <property type="match status" value="1"/>
</dbReference>
<keyword evidence="9 10" id="KW-0998">Cell outer membrane</keyword>
<dbReference type="Pfam" id="PF00593">
    <property type="entry name" value="TonB_dep_Rec_b-barrel"/>
    <property type="match status" value="1"/>
</dbReference>
<dbReference type="InterPro" id="IPR036942">
    <property type="entry name" value="Beta-barrel_TonB_sf"/>
</dbReference>
<comment type="similarity">
    <text evidence="2 10 11">Belongs to the TonB-dependent receptor family.</text>
</comment>
<keyword evidence="8 15" id="KW-0675">Receptor</keyword>
<dbReference type="Proteomes" id="UP000802098">
    <property type="component" value="Unassembled WGS sequence"/>
</dbReference>
<evidence type="ECO:0000256" key="11">
    <source>
        <dbReference type="RuleBase" id="RU003357"/>
    </source>
</evidence>
<keyword evidence="12" id="KW-0732">Signal</keyword>
<feature type="chain" id="PRO_5046442628" evidence="12">
    <location>
        <begin position="27"/>
        <end position="722"/>
    </location>
</feature>
<evidence type="ECO:0000256" key="4">
    <source>
        <dbReference type="ARBA" id="ARBA00022452"/>
    </source>
</evidence>
<keyword evidence="6 11" id="KW-0798">TonB box</keyword>
<dbReference type="InterPro" id="IPR039426">
    <property type="entry name" value="TonB-dep_rcpt-like"/>
</dbReference>
<evidence type="ECO:0000256" key="5">
    <source>
        <dbReference type="ARBA" id="ARBA00022692"/>
    </source>
</evidence>
<evidence type="ECO:0000256" key="9">
    <source>
        <dbReference type="ARBA" id="ARBA00023237"/>
    </source>
</evidence>
<evidence type="ECO:0000256" key="12">
    <source>
        <dbReference type="SAM" id="SignalP"/>
    </source>
</evidence>
<organism evidence="15 16">
    <name type="scientific">Rubrivivax benzoatilyticus</name>
    <dbReference type="NCBI Taxonomy" id="316997"/>
    <lineage>
        <taxon>Bacteria</taxon>
        <taxon>Pseudomonadati</taxon>
        <taxon>Pseudomonadota</taxon>
        <taxon>Betaproteobacteria</taxon>
        <taxon>Burkholderiales</taxon>
        <taxon>Sphaerotilaceae</taxon>
        <taxon>Rubrivivax</taxon>
    </lineage>
</organism>
<dbReference type="PROSITE" id="PS51257">
    <property type="entry name" value="PROKAR_LIPOPROTEIN"/>
    <property type="match status" value="1"/>
</dbReference>
<keyword evidence="16" id="KW-1185">Reference proteome</keyword>
<reference evidence="15 16" key="1">
    <citation type="submission" date="2020-03" db="EMBL/GenBank/DDBJ databases">
        <title>Rubrivivax benzoatilyticus JA2 (sequenced after 10 years sub-culturing).</title>
        <authorList>
            <person name="Gupta D."/>
            <person name="Chintalapati S."/>
            <person name="Chintalapati V.R."/>
        </authorList>
    </citation>
    <scope>NUCLEOTIDE SEQUENCE [LARGE SCALE GENOMIC DNA]</scope>
    <source>
        <strain evidence="15 16">JA2-Mal</strain>
    </source>
</reference>
<dbReference type="Pfam" id="PF07715">
    <property type="entry name" value="Plug"/>
    <property type="match status" value="1"/>
</dbReference>
<sequence length="722" mass="79249">MAMKHHVPTRCALAAALFASACAAHAQGTETITITGAAERLPAFAGFPGQTDARTPLQAQTWSAERLADENVTRLGDITRLDAGVSEAYDSPGYWAGLSVRGYTLDNRFNVRREGLPVSGETAFALENKEAVELLKGASGMQAGTSAPGGLVNLRVKRPVAGKRSATVWWEGSSTTGAAVDLGDRSGPDGVFGWRVNAAYEDMEPRLRDSDGHRRLLAVALDWQLTPGSVAEFEIEHSRQQQPSAAGYSLRGDVVPDAHDVDLLNNLNHQPWGGPVEMEGSTASLRWRQRLTEDWQLRAQAMVQKLRTDDRTAFPYACYGCYAPDPSLEFPDRYAPDGSFDYYEYLSLNERRDSQALELAVSGSARTGAVEHAIEAGVLRAAYRGRFQDQVYEWAGIGRDDGSAVTGPSDGRLSANTNRDETSTEFFVRDAMTLPGGWSLWTGLRHTRLARESWRTSADDDGSLRATDYDQGFTTPWVSLAWQWTAATMVYASWGRGVESAVVPNRPRYVNAGQALPALKSRQREFGLKHASASVDASVALFQIERPRTGELNAGCDGDVDDSCRLGVVGEQRHRGVEASLVWRTGAVDWRASAMLLDAVRHERGSSDGLRPENVPARTLRLGADWRVPQAGGLLLQADLRAESDRAVLPYDDSVRIPGWASVDLGARWTQPLADGRAITWRAGVDNVFDRKAWKESPYQFDHVYLYPLQARTWRASASLKF</sequence>
<name>A0ABX0HU33_9BURK</name>
<comment type="caution">
    <text evidence="15">The sequence shown here is derived from an EMBL/GenBank/DDBJ whole genome shotgun (WGS) entry which is preliminary data.</text>
</comment>
<evidence type="ECO:0000256" key="6">
    <source>
        <dbReference type="ARBA" id="ARBA00023077"/>
    </source>
</evidence>
<comment type="subcellular location">
    <subcellularLocation>
        <location evidence="1 10">Cell outer membrane</location>
        <topology evidence="1 10">Multi-pass membrane protein</topology>
    </subcellularLocation>
</comment>
<protein>
    <submittedName>
        <fullName evidence="15">TonB-dependent siderophore receptor</fullName>
    </submittedName>
</protein>
<dbReference type="PANTHER" id="PTHR32552:SF83">
    <property type="entry name" value="BLR3904 PROTEIN"/>
    <property type="match status" value="1"/>
</dbReference>
<feature type="domain" description="TonB-dependent receptor plug" evidence="14">
    <location>
        <begin position="54"/>
        <end position="150"/>
    </location>
</feature>
<feature type="signal peptide" evidence="12">
    <location>
        <begin position="1"/>
        <end position="26"/>
    </location>
</feature>
<keyword evidence="5 10" id="KW-0812">Transmembrane</keyword>
<evidence type="ECO:0000313" key="15">
    <source>
        <dbReference type="EMBL" id="NHK98541.1"/>
    </source>
</evidence>
<dbReference type="PANTHER" id="PTHR32552">
    <property type="entry name" value="FERRICHROME IRON RECEPTOR-RELATED"/>
    <property type="match status" value="1"/>
</dbReference>
<dbReference type="EMBL" id="JAAOCD010000003">
    <property type="protein sequence ID" value="NHK98541.1"/>
    <property type="molecule type" value="Genomic_DNA"/>
</dbReference>
<dbReference type="InterPro" id="IPR010105">
    <property type="entry name" value="TonB_sidphr_rcpt"/>
</dbReference>
<dbReference type="InterPro" id="IPR000531">
    <property type="entry name" value="Beta-barrel_TonB"/>
</dbReference>
<evidence type="ECO:0000256" key="7">
    <source>
        <dbReference type="ARBA" id="ARBA00023136"/>
    </source>
</evidence>
<dbReference type="InterPro" id="IPR037066">
    <property type="entry name" value="Plug_dom_sf"/>
</dbReference>
<keyword evidence="4 10" id="KW-1134">Transmembrane beta strand</keyword>
<keyword evidence="3 10" id="KW-0813">Transport</keyword>
<dbReference type="CDD" id="cd01347">
    <property type="entry name" value="ligand_gated_channel"/>
    <property type="match status" value="1"/>
</dbReference>
<evidence type="ECO:0000256" key="3">
    <source>
        <dbReference type="ARBA" id="ARBA00022448"/>
    </source>
</evidence>
<dbReference type="Gene3D" id="2.170.130.10">
    <property type="entry name" value="TonB-dependent receptor, plug domain"/>
    <property type="match status" value="1"/>
</dbReference>
<dbReference type="Gene3D" id="2.40.170.20">
    <property type="entry name" value="TonB-dependent receptor, beta-barrel domain"/>
    <property type="match status" value="1"/>
</dbReference>
<dbReference type="InterPro" id="IPR012910">
    <property type="entry name" value="Plug_dom"/>
</dbReference>
<feature type="domain" description="TonB-dependent receptor-like beta-barrel" evidence="13">
    <location>
        <begin position="223"/>
        <end position="688"/>
    </location>
</feature>
<dbReference type="PROSITE" id="PS52016">
    <property type="entry name" value="TONB_DEPENDENT_REC_3"/>
    <property type="match status" value="1"/>
</dbReference>
<evidence type="ECO:0000313" key="16">
    <source>
        <dbReference type="Proteomes" id="UP000802098"/>
    </source>
</evidence>
<evidence type="ECO:0000256" key="1">
    <source>
        <dbReference type="ARBA" id="ARBA00004571"/>
    </source>
</evidence>
<evidence type="ECO:0000259" key="13">
    <source>
        <dbReference type="Pfam" id="PF00593"/>
    </source>
</evidence>